<dbReference type="Pfam" id="PF13460">
    <property type="entry name" value="NAD_binding_10"/>
    <property type="match status" value="1"/>
</dbReference>
<dbReference type="AlphaFoldDB" id="A0A0R2I1C0"/>
<proteinExistence type="predicted"/>
<sequence length="204" mass="21991">MAGSAVFKKSAAENDLDVTGIIRDEEKARSLLGDEAKLIAGDVLSINPQKLAAFDVLVDAFNPGPQKAAEQVELAQKLVTVAADNQIRLIFILGAGSLLTGNDRHPFVQDIAKVPGAEKWINTPKQQLKELGYLQTVNNVDWVGISPSMTFEAGQETNYVIGGDDLLFADSGESKVTSGTMAKLIVNEILQPQHHKERITVINA</sequence>
<keyword evidence="3" id="KW-1185">Reference proteome</keyword>
<evidence type="ECO:0000313" key="3">
    <source>
        <dbReference type="Proteomes" id="UP000050934"/>
    </source>
</evidence>
<evidence type="ECO:0000259" key="1">
    <source>
        <dbReference type="Pfam" id="PF13460"/>
    </source>
</evidence>
<dbReference type="InterPro" id="IPR036291">
    <property type="entry name" value="NAD(P)-bd_dom_sf"/>
</dbReference>
<evidence type="ECO:0000313" key="2">
    <source>
        <dbReference type="EMBL" id="KRN58985.1"/>
    </source>
</evidence>
<feature type="domain" description="NAD(P)-binding" evidence="1">
    <location>
        <begin position="3"/>
        <end position="191"/>
    </location>
</feature>
<dbReference type="Gene3D" id="3.40.50.720">
    <property type="entry name" value="NAD(P)-binding Rossmann-like Domain"/>
    <property type="match status" value="1"/>
</dbReference>
<dbReference type="EMBL" id="JQBW01000006">
    <property type="protein sequence ID" value="KRN58985.1"/>
    <property type="molecule type" value="Genomic_DNA"/>
</dbReference>
<reference evidence="2 3" key="1">
    <citation type="journal article" date="2015" name="Genome Announc.">
        <title>Expanding the biotechnology potential of lactobacilli through comparative genomics of 213 strains and associated genera.</title>
        <authorList>
            <person name="Sun Z."/>
            <person name="Harris H.M."/>
            <person name="McCann A."/>
            <person name="Guo C."/>
            <person name="Argimon S."/>
            <person name="Zhang W."/>
            <person name="Yang X."/>
            <person name="Jeffery I.B."/>
            <person name="Cooney J.C."/>
            <person name="Kagawa T.F."/>
            <person name="Liu W."/>
            <person name="Song Y."/>
            <person name="Salvetti E."/>
            <person name="Wrobel A."/>
            <person name="Rasinkangas P."/>
            <person name="Parkhill J."/>
            <person name="Rea M.C."/>
            <person name="O'Sullivan O."/>
            <person name="Ritari J."/>
            <person name="Douillard F.P."/>
            <person name="Paul Ross R."/>
            <person name="Yang R."/>
            <person name="Briner A.E."/>
            <person name="Felis G.E."/>
            <person name="de Vos W.M."/>
            <person name="Barrangou R."/>
            <person name="Klaenhammer T.R."/>
            <person name="Caufield P.W."/>
            <person name="Cui Y."/>
            <person name="Zhang H."/>
            <person name="O'Toole P.W."/>
        </authorList>
    </citation>
    <scope>NUCLEOTIDE SEQUENCE [LARGE SCALE GENOMIC DNA]</scope>
    <source>
        <strain evidence="2 3">DSM 17896</strain>
    </source>
</reference>
<dbReference type="InterPro" id="IPR016040">
    <property type="entry name" value="NAD(P)-bd_dom"/>
</dbReference>
<name>A0A0R2I1C0_9LACO</name>
<comment type="caution">
    <text evidence="2">The sequence shown here is derived from an EMBL/GenBank/DDBJ whole genome shotgun (WGS) entry which is preliminary data.</text>
</comment>
<dbReference type="STRING" id="396268.IV45_GL000017"/>
<dbReference type="SUPFAM" id="SSF51735">
    <property type="entry name" value="NAD(P)-binding Rossmann-fold domains"/>
    <property type="match status" value="1"/>
</dbReference>
<accession>A0A0R2I1C0</accession>
<dbReference type="PATRIC" id="fig|396268.3.peg.18"/>
<protein>
    <submittedName>
        <fullName evidence="2">NADH-flavin reductase</fullName>
    </submittedName>
</protein>
<organism evidence="2 3">
    <name type="scientific">Limosilactobacillus secaliphilus</name>
    <dbReference type="NCBI Taxonomy" id="396268"/>
    <lineage>
        <taxon>Bacteria</taxon>
        <taxon>Bacillati</taxon>
        <taxon>Bacillota</taxon>
        <taxon>Bacilli</taxon>
        <taxon>Lactobacillales</taxon>
        <taxon>Lactobacillaceae</taxon>
        <taxon>Limosilactobacillus</taxon>
    </lineage>
</organism>
<dbReference type="Proteomes" id="UP000050934">
    <property type="component" value="Unassembled WGS sequence"/>
</dbReference>
<gene>
    <name evidence="2" type="ORF">IV45_GL000017</name>
</gene>